<protein>
    <submittedName>
        <fullName evidence="2">Uncharacterized protein</fullName>
    </submittedName>
</protein>
<organism evidence="2">
    <name type="scientific">marine metagenome</name>
    <dbReference type="NCBI Taxonomy" id="408172"/>
    <lineage>
        <taxon>unclassified sequences</taxon>
        <taxon>metagenomes</taxon>
        <taxon>ecological metagenomes</taxon>
    </lineage>
</organism>
<name>A0A383CXS1_9ZZZZ</name>
<evidence type="ECO:0000313" key="2">
    <source>
        <dbReference type="EMBL" id="SVE37127.1"/>
    </source>
</evidence>
<dbReference type="AlphaFoldDB" id="A0A383CXS1"/>
<sequence>MRVWVDLGLLALADHWKVALGGVTILVVVVVGTLLFGVLGSDTAAADLTPTTSVQPTAVPDAVSTPVPTPVAKVAPTPLPKADPTSSRKLIDPIVLLTNVNVPIHLSDA</sequence>
<keyword evidence="1" id="KW-0812">Transmembrane</keyword>
<keyword evidence="1" id="KW-1133">Transmembrane helix</keyword>
<feature type="non-terminal residue" evidence="2">
    <location>
        <position position="109"/>
    </location>
</feature>
<proteinExistence type="predicted"/>
<reference evidence="2" key="1">
    <citation type="submission" date="2018-05" db="EMBL/GenBank/DDBJ databases">
        <authorList>
            <person name="Lanie J.A."/>
            <person name="Ng W.-L."/>
            <person name="Kazmierczak K.M."/>
            <person name="Andrzejewski T.M."/>
            <person name="Davidsen T.M."/>
            <person name="Wayne K.J."/>
            <person name="Tettelin H."/>
            <person name="Glass J.I."/>
            <person name="Rusch D."/>
            <person name="Podicherti R."/>
            <person name="Tsui H.-C.T."/>
            <person name="Winkler M.E."/>
        </authorList>
    </citation>
    <scope>NUCLEOTIDE SEQUENCE</scope>
</reference>
<dbReference type="EMBL" id="UINC01212687">
    <property type="protein sequence ID" value="SVE37127.1"/>
    <property type="molecule type" value="Genomic_DNA"/>
</dbReference>
<gene>
    <name evidence="2" type="ORF">METZ01_LOCUS489981</name>
</gene>
<keyword evidence="1" id="KW-0472">Membrane</keyword>
<evidence type="ECO:0000256" key="1">
    <source>
        <dbReference type="SAM" id="Phobius"/>
    </source>
</evidence>
<accession>A0A383CXS1</accession>
<feature type="transmembrane region" description="Helical" evidence="1">
    <location>
        <begin position="20"/>
        <end position="39"/>
    </location>
</feature>